<dbReference type="EMBL" id="KV878252">
    <property type="protein sequence ID" value="OJZ80832.1"/>
    <property type="molecule type" value="Genomic_DNA"/>
</dbReference>
<dbReference type="VEuPathDB" id="FungiDB:ASPFODRAFT_52482"/>
<reference evidence="2" key="1">
    <citation type="journal article" date="2017" name="Genome Biol.">
        <title>Comparative genomics reveals high biological diversity and specific adaptations in the industrially and medically important fungal genus Aspergillus.</title>
        <authorList>
            <person name="de Vries R.P."/>
            <person name="Riley R."/>
            <person name="Wiebenga A."/>
            <person name="Aguilar-Osorio G."/>
            <person name="Amillis S."/>
            <person name="Uchima C.A."/>
            <person name="Anderluh G."/>
            <person name="Asadollahi M."/>
            <person name="Askin M."/>
            <person name="Barry K."/>
            <person name="Battaglia E."/>
            <person name="Bayram O."/>
            <person name="Benocci T."/>
            <person name="Braus-Stromeyer S.A."/>
            <person name="Caldana C."/>
            <person name="Canovas D."/>
            <person name="Cerqueira G.C."/>
            <person name="Chen F."/>
            <person name="Chen W."/>
            <person name="Choi C."/>
            <person name="Clum A."/>
            <person name="Dos Santos R.A."/>
            <person name="Damasio A.R."/>
            <person name="Diallinas G."/>
            <person name="Emri T."/>
            <person name="Fekete E."/>
            <person name="Flipphi M."/>
            <person name="Freyberg S."/>
            <person name="Gallo A."/>
            <person name="Gournas C."/>
            <person name="Habgood R."/>
            <person name="Hainaut M."/>
            <person name="Harispe M.L."/>
            <person name="Henrissat B."/>
            <person name="Hilden K.S."/>
            <person name="Hope R."/>
            <person name="Hossain A."/>
            <person name="Karabika E."/>
            <person name="Karaffa L."/>
            <person name="Karanyi Z."/>
            <person name="Krasevec N."/>
            <person name="Kuo A."/>
            <person name="Kusch H."/>
            <person name="LaButti K."/>
            <person name="Lagendijk E.L."/>
            <person name="Lapidus A."/>
            <person name="Levasseur A."/>
            <person name="Lindquist E."/>
            <person name="Lipzen A."/>
            <person name="Logrieco A.F."/>
            <person name="MacCabe A."/>
            <person name="Maekelae M.R."/>
            <person name="Malavazi I."/>
            <person name="Melin P."/>
            <person name="Meyer V."/>
            <person name="Mielnichuk N."/>
            <person name="Miskei M."/>
            <person name="Molnar A.P."/>
            <person name="Mule G."/>
            <person name="Ngan C.Y."/>
            <person name="Orejas M."/>
            <person name="Orosz E."/>
            <person name="Ouedraogo J.P."/>
            <person name="Overkamp K.M."/>
            <person name="Park H.-S."/>
            <person name="Perrone G."/>
            <person name="Piumi F."/>
            <person name="Punt P.J."/>
            <person name="Ram A.F."/>
            <person name="Ramon A."/>
            <person name="Rauscher S."/>
            <person name="Record E."/>
            <person name="Riano-Pachon D.M."/>
            <person name="Robert V."/>
            <person name="Roehrig J."/>
            <person name="Ruller R."/>
            <person name="Salamov A."/>
            <person name="Salih N.S."/>
            <person name="Samson R.A."/>
            <person name="Sandor E."/>
            <person name="Sanguinetti M."/>
            <person name="Schuetze T."/>
            <person name="Sepcic K."/>
            <person name="Shelest E."/>
            <person name="Sherlock G."/>
            <person name="Sophianopoulou V."/>
            <person name="Squina F.M."/>
            <person name="Sun H."/>
            <person name="Susca A."/>
            <person name="Todd R.B."/>
            <person name="Tsang A."/>
            <person name="Unkles S.E."/>
            <person name="van de Wiele N."/>
            <person name="van Rossen-Uffink D."/>
            <person name="Oliveira J.V."/>
            <person name="Vesth T.C."/>
            <person name="Visser J."/>
            <person name="Yu J.-H."/>
            <person name="Zhou M."/>
            <person name="Andersen M.R."/>
            <person name="Archer D.B."/>
            <person name="Baker S.E."/>
            <person name="Benoit I."/>
            <person name="Brakhage A.A."/>
            <person name="Braus G.H."/>
            <person name="Fischer R."/>
            <person name="Frisvad J.C."/>
            <person name="Goldman G.H."/>
            <person name="Houbraken J."/>
            <person name="Oakley B."/>
            <person name="Pocsi I."/>
            <person name="Scazzocchio C."/>
            <person name="Seiboth B."/>
            <person name="vanKuyk P.A."/>
            <person name="Wortman J."/>
            <person name="Dyer P.S."/>
            <person name="Grigoriev I.V."/>
        </authorList>
    </citation>
    <scope>NUCLEOTIDE SEQUENCE [LARGE SCALE GENOMIC DNA]</scope>
    <source>
        <strain evidence="2">CBS 106.47</strain>
    </source>
</reference>
<name>A0A1M3T259_ASPLC</name>
<accession>A0A1M3T259</accession>
<protein>
    <submittedName>
        <fullName evidence="1">Uncharacterized protein</fullName>
    </submittedName>
</protein>
<evidence type="ECO:0000313" key="1">
    <source>
        <dbReference type="EMBL" id="OJZ80832.1"/>
    </source>
</evidence>
<evidence type="ECO:0000313" key="2">
    <source>
        <dbReference type="Proteomes" id="UP000184063"/>
    </source>
</evidence>
<proteinExistence type="predicted"/>
<organism evidence="1 2">
    <name type="scientific">Aspergillus luchuensis (strain CBS 106.47)</name>
    <dbReference type="NCBI Taxonomy" id="1137211"/>
    <lineage>
        <taxon>Eukaryota</taxon>
        <taxon>Fungi</taxon>
        <taxon>Dikarya</taxon>
        <taxon>Ascomycota</taxon>
        <taxon>Pezizomycotina</taxon>
        <taxon>Eurotiomycetes</taxon>
        <taxon>Eurotiomycetidae</taxon>
        <taxon>Eurotiales</taxon>
        <taxon>Aspergillaceae</taxon>
        <taxon>Aspergillus</taxon>
        <taxon>Aspergillus subgen. Circumdati</taxon>
    </lineage>
</organism>
<dbReference type="Proteomes" id="UP000184063">
    <property type="component" value="Unassembled WGS sequence"/>
</dbReference>
<dbReference type="AlphaFoldDB" id="A0A1M3T259"/>
<sequence>MNAPAKLGKSRHIQKGKSFRQGLEILLVPVASAIIGVATSEVLYFSSNRWPPRVPLAPYQPQSLEEVQAMNQRPKRGFQEFLGFLERKEKENISPHHEFDGPSWAEPYRH</sequence>
<gene>
    <name evidence="1" type="ORF">ASPFODRAFT_52482</name>
</gene>